<reference evidence="10 11" key="1">
    <citation type="journal article" date="2016" name="PLoS ONE">
        <title>Complete Genome Sequence and Comparative Genomics of a Novel Myxobacterium Myxococcus hansupus.</title>
        <authorList>
            <person name="Sharma G."/>
            <person name="Narwani T."/>
            <person name="Subramanian S."/>
        </authorList>
    </citation>
    <scope>NUCLEOTIDE SEQUENCE [LARGE SCALE GENOMIC DNA]</scope>
    <source>
        <strain evidence="11">mixupus</strain>
    </source>
</reference>
<evidence type="ECO:0000313" key="10">
    <source>
        <dbReference type="EMBL" id="AKQ66138.1"/>
    </source>
</evidence>
<dbReference type="KEGG" id="mym:A176_003050"/>
<keyword evidence="4 8" id="KW-1003">Cell membrane</keyword>
<dbReference type="Proteomes" id="UP000009026">
    <property type="component" value="Chromosome"/>
</dbReference>
<dbReference type="AlphaFoldDB" id="A0A0H4WWZ4"/>
<evidence type="ECO:0000256" key="4">
    <source>
        <dbReference type="ARBA" id="ARBA00022475"/>
    </source>
</evidence>
<keyword evidence="8" id="KW-0050">Antiport</keyword>
<keyword evidence="5 9" id="KW-0812">Transmembrane</keyword>
<feature type="transmembrane region" description="Helical" evidence="9">
    <location>
        <begin position="37"/>
        <end position="57"/>
    </location>
</feature>
<dbReference type="EMBL" id="CP012109">
    <property type="protein sequence ID" value="AKQ66138.1"/>
    <property type="molecule type" value="Genomic_DNA"/>
</dbReference>
<comment type="similarity">
    <text evidence="2 8">Belongs to the CPA3 antiporters (TC 2.A.63) subunit F family.</text>
</comment>
<protein>
    <submittedName>
        <fullName evidence="10">Na(+) H(+) antiporter subunit F</fullName>
    </submittedName>
</protein>
<dbReference type="PANTHER" id="PTHR34702:SF1">
    <property type="entry name" value="NA(+)_H(+) ANTIPORTER SUBUNIT F"/>
    <property type="match status" value="1"/>
</dbReference>
<keyword evidence="6 9" id="KW-1133">Transmembrane helix</keyword>
<dbReference type="RefSeq" id="WP_002639529.1">
    <property type="nucleotide sequence ID" value="NZ_CP012109.1"/>
</dbReference>
<evidence type="ECO:0000256" key="3">
    <source>
        <dbReference type="ARBA" id="ARBA00022448"/>
    </source>
</evidence>
<evidence type="ECO:0000313" key="11">
    <source>
        <dbReference type="Proteomes" id="UP000009026"/>
    </source>
</evidence>
<dbReference type="PATRIC" id="fig|1297742.4.peg.3075"/>
<keyword evidence="3 8" id="KW-0813">Transport</keyword>
<dbReference type="eggNOG" id="COG2212">
    <property type="taxonomic scope" value="Bacteria"/>
</dbReference>
<evidence type="ECO:0000256" key="1">
    <source>
        <dbReference type="ARBA" id="ARBA00004651"/>
    </source>
</evidence>
<comment type="subcellular location">
    <subcellularLocation>
        <location evidence="1 8">Cell membrane</location>
        <topology evidence="1 8">Multi-pass membrane protein</topology>
    </subcellularLocation>
</comment>
<evidence type="ECO:0000256" key="6">
    <source>
        <dbReference type="ARBA" id="ARBA00022989"/>
    </source>
</evidence>
<evidence type="ECO:0000256" key="9">
    <source>
        <dbReference type="SAM" id="Phobius"/>
    </source>
</evidence>
<dbReference type="Pfam" id="PF04066">
    <property type="entry name" value="MrpF_PhaF"/>
    <property type="match status" value="1"/>
</dbReference>
<sequence length="93" mass="10071">MSTWLQVITQGALGAISIAMLFSLHRLVRGPSLTDRVVALDLFSLQTAAVITVYALWVGQPELVDVALVLAVIGSMGTIVIARYLYSARRGQR</sequence>
<name>A0A0H4WWZ4_9BACT</name>
<dbReference type="STRING" id="1297742.A176_003050"/>
<keyword evidence="11" id="KW-1185">Reference proteome</keyword>
<keyword evidence="7 8" id="KW-0472">Membrane</keyword>
<keyword evidence="8" id="KW-0406">Ion transport</keyword>
<evidence type="ECO:0000256" key="2">
    <source>
        <dbReference type="ARBA" id="ARBA00009212"/>
    </source>
</evidence>
<gene>
    <name evidence="10" type="ORF">A176_003050</name>
</gene>
<feature type="transmembrane region" description="Helical" evidence="9">
    <location>
        <begin position="63"/>
        <end position="86"/>
    </location>
</feature>
<dbReference type="OrthoDB" id="9800226at2"/>
<dbReference type="GO" id="GO:0005886">
    <property type="term" value="C:plasma membrane"/>
    <property type="evidence" value="ECO:0007669"/>
    <property type="project" value="UniProtKB-SubCell"/>
</dbReference>
<dbReference type="PANTHER" id="PTHR34702">
    <property type="entry name" value="NA(+)/H(+) ANTIPORTER SUBUNIT F1"/>
    <property type="match status" value="1"/>
</dbReference>
<dbReference type="InterPro" id="IPR007208">
    <property type="entry name" value="MrpF/PhaF-like"/>
</dbReference>
<organism evidence="10 11">
    <name type="scientific">Pseudomyxococcus hansupus</name>
    <dbReference type="NCBI Taxonomy" id="1297742"/>
    <lineage>
        <taxon>Bacteria</taxon>
        <taxon>Pseudomonadati</taxon>
        <taxon>Myxococcota</taxon>
        <taxon>Myxococcia</taxon>
        <taxon>Myxococcales</taxon>
        <taxon>Cystobacterineae</taxon>
        <taxon>Myxococcaceae</taxon>
        <taxon>Pseudomyxococcus</taxon>
    </lineage>
</organism>
<proteinExistence type="inferred from homology"/>
<evidence type="ECO:0000256" key="8">
    <source>
        <dbReference type="PIRNR" id="PIRNR028784"/>
    </source>
</evidence>
<dbReference type="PIRSF" id="PIRSF028784">
    <property type="entry name" value="MrpF"/>
    <property type="match status" value="1"/>
</dbReference>
<evidence type="ECO:0000256" key="5">
    <source>
        <dbReference type="ARBA" id="ARBA00022692"/>
    </source>
</evidence>
<feature type="transmembrane region" description="Helical" evidence="9">
    <location>
        <begin position="6"/>
        <end position="25"/>
    </location>
</feature>
<accession>A0A0H4WWZ4</accession>
<evidence type="ECO:0000256" key="7">
    <source>
        <dbReference type="ARBA" id="ARBA00023136"/>
    </source>
</evidence>
<dbReference type="GO" id="GO:0015385">
    <property type="term" value="F:sodium:proton antiporter activity"/>
    <property type="evidence" value="ECO:0007669"/>
    <property type="project" value="TreeGrafter"/>
</dbReference>